<dbReference type="InterPro" id="IPR020630">
    <property type="entry name" value="THF_DH/CycHdrlase_cat_dom"/>
</dbReference>
<gene>
    <name evidence="10" type="ORF">FGG08_003521</name>
</gene>
<dbReference type="GO" id="GO:0035999">
    <property type="term" value="P:tetrahydrofolate interconversion"/>
    <property type="evidence" value="ECO:0007669"/>
    <property type="project" value="TreeGrafter"/>
</dbReference>
<sequence length="298" mass="32449">MTATRIDGTAIARRIRERLRAQIEKEQETNPRFKPAFTIIQELGTYVRMKLKAAEEANIICNLVHYPKSTTELQLLEHITSANNDPSVHGVLVQLPVPDHISEHAITSAVADEKDVDGFGVANIGELAKRRGRPLFVPCTPKGVMALLQESGVDLVGKHAVVVGRSDIVGSPVSHLLRNADATVTVCHRRTEGLENFIKHADVVVVAIGQPNYVKGEWLKPGAVVIDVGTNYIPDESKKSGQRLVGDVDFDSAIEVASQITPVPGGVGPMTVAMLLQNVVDSATYYFERERAQKNHNG</sequence>
<evidence type="ECO:0000256" key="2">
    <source>
        <dbReference type="ARBA" id="ARBA00011738"/>
    </source>
</evidence>
<dbReference type="Pfam" id="PF00763">
    <property type="entry name" value="THF_DHG_CYH"/>
    <property type="match status" value="1"/>
</dbReference>
<evidence type="ECO:0000256" key="3">
    <source>
        <dbReference type="ARBA" id="ARBA00022563"/>
    </source>
</evidence>
<dbReference type="CDD" id="cd01080">
    <property type="entry name" value="NAD_bind_m-THF_DH_Cyclohyd"/>
    <property type="match status" value="1"/>
</dbReference>
<comment type="pathway">
    <text evidence="1">One-carbon metabolism; tetrahydrofolate interconversion.</text>
</comment>
<dbReference type="GO" id="GO:0004488">
    <property type="term" value="F:methylenetetrahydrofolate dehydrogenase (NADP+) activity"/>
    <property type="evidence" value="ECO:0007669"/>
    <property type="project" value="InterPro"/>
</dbReference>
<dbReference type="Gene3D" id="3.40.50.10860">
    <property type="entry name" value="Leucine Dehydrogenase, chain A, domain 1"/>
    <property type="match status" value="1"/>
</dbReference>
<keyword evidence="7" id="KW-0511">Multifunctional enzyme</keyword>
<evidence type="ECO:0000313" key="10">
    <source>
        <dbReference type="EMBL" id="KAH0542056.1"/>
    </source>
</evidence>
<keyword evidence="5" id="KW-0521">NADP</keyword>
<dbReference type="InterPro" id="IPR020631">
    <property type="entry name" value="THF_DH/CycHdrlase_NAD-bd_dom"/>
</dbReference>
<comment type="subunit">
    <text evidence="2">Homodimer.</text>
</comment>
<dbReference type="PANTHER" id="PTHR48099">
    <property type="entry name" value="C-1-TETRAHYDROFOLATE SYNTHASE, CYTOPLASMIC-RELATED"/>
    <property type="match status" value="1"/>
</dbReference>
<dbReference type="AlphaFoldDB" id="A0A9P8I701"/>
<name>A0A9P8I701_9PEZI</name>
<dbReference type="InterPro" id="IPR036291">
    <property type="entry name" value="NAD(P)-bd_dom_sf"/>
</dbReference>
<dbReference type="PRINTS" id="PR00085">
    <property type="entry name" value="THFDHDRGNASE"/>
</dbReference>
<feature type="domain" description="Tetrahydrofolate dehydrogenase/cyclohydrolase NAD(P)-binding" evidence="9">
    <location>
        <begin position="138"/>
        <end position="284"/>
    </location>
</feature>
<dbReference type="Pfam" id="PF02882">
    <property type="entry name" value="THF_DHG_CYH_C"/>
    <property type="match status" value="1"/>
</dbReference>
<dbReference type="InterPro" id="IPR000672">
    <property type="entry name" value="THF_DH/CycHdrlase"/>
</dbReference>
<evidence type="ECO:0000256" key="5">
    <source>
        <dbReference type="ARBA" id="ARBA00022857"/>
    </source>
</evidence>
<protein>
    <recommendedName>
        <fullName evidence="12">Methenyltetrahydrofolate cyclohydrolase</fullName>
    </recommendedName>
</protein>
<comment type="caution">
    <text evidence="10">The sequence shown here is derived from an EMBL/GenBank/DDBJ whole genome shotgun (WGS) entry which is preliminary data.</text>
</comment>
<organism evidence="10 11">
    <name type="scientific">Glutinoglossum americanum</name>
    <dbReference type="NCBI Taxonomy" id="1670608"/>
    <lineage>
        <taxon>Eukaryota</taxon>
        <taxon>Fungi</taxon>
        <taxon>Dikarya</taxon>
        <taxon>Ascomycota</taxon>
        <taxon>Pezizomycotina</taxon>
        <taxon>Geoglossomycetes</taxon>
        <taxon>Geoglossales</taxon>
        <taxon>Geoglossaceae</taxon>
        <taxon>Glutinoglossum</taxon>
    </lineage>
</organism>
<dbReference type="FunFam" id="3.40.50.10860:FF:000005">
    <property type="entry name" value="C-1-tetrahydrofolate synthase, cytoplasmic, putative"/>
    <property type="match status" value="1"/>
</dbReference>
<dbReference type="PROSITE" id="PS00767">
    <property type="entry name" value="THF_DHG_CYH_2"/>
    <property type="match status" value="1"/>
</dbReference>
<feature type="domain" description="Tetrahydrofolate dehydrogenase/cyclohydrolase catalytic" evidence="8">
    <location>
        <begin position="6"/>
        <end position="117"/>
    </location>
</feature>
<reference evidence="10" key="1">
    <citation type="submission" date="2021-03" db="EMBL/GenBank/DDBJ databases">
        <title>Comparative genomics and phylogenomic investigation of the class Geoglossomycetes provide insights into ecological specialization and systematics.</title>
        <authorList>
            <person name="Melie T."/>
            <person name="Pirro S."/>
            <person name="Miller A.N."/>
            <person name="Quandt A."/>
        </authorList>
    </citation>
    <scope>NUCLEOTIDE SEQUENCE</scope>
    <source>
        <strain evidence="10">GBOQ0MN5Z8</strain>
    </source>
</reference>
<dbReference type="GO" id="GO:0004477">
    <property type="term" value="F:methenyltetrahydrofolate cyclohydrolase activity"/>
    <property type="evidence" value="ECO:0007669"/>
    <property type="project" value="TreeGrafter"/>
</dbReference>
<dbReference type="HAMAP" id="MF_01576">
    <property type="entry name" value="THF_DHG_CYH"/>
    <property type="match status" value="1"/>
</dbReference>
<dbReference type="GO" id="GO:0005829">
    <property type="term" value="C:cytosol"/>
    <property type="evidence" value="ECO:0007669"/>
    <property type="project" value="TreeGrafter"/>
</dbReference>
<dbReference type="SUPFAM" id="SSF53223">
    <property type="entry name" value="Aminoacid dehydrogenase-like, N-terminal domain"/>
    <property type="match status" value="1"/>
</dbReference>
<dbReference type="PANTHER" id="PTHR48099:SF5">
    <property type="entry name" value="C-1-TETRAHYDROFOLATE SYNTHASE, CYTOPLASMIC"/>
    <property type="match status" value="1"/>
</dbReference>
<accession>A0A9P8I701</accession>
<evidence type="ECO:0000313" key="11">
    <source>
        <dbReference type="Proteomes" id="UP000698800"/>
    </source>
</evidence>
<evidence type="ECO:0008006" key="12">
    <source>
        <dbReference type="Google" id="ProtNLM"/>
    </source>
</evidence>
<proteinExistence type="inferred from homology"/>
<keyword evidence="3" id="KW-0554">One-carbon metabolism</keyword>
<dbReference type="OrthoDB" id="5126881at2759"/>
<dbReference type="EMBL" id="JAGHQL010000062">
    <property type="protein sequence ID" value="KAH0542056.1"/>
    <property type="molecule type" value="Genomic_DNA"/>
</dbReference>
<evidence type="ECO:0000259" key="8">
    <source>
        <dbReference type="Pfam" id="PF00763"/>
    </source>
</evidence>
<dbReference type="FunFam" id="3.40.50.720:FF:000006">
    <property type="entry name" value="Bifunctional protein FolD"/>
    <property type="match status" value="1"/>
</dbReference>
<keyword evidence="4" id="KW-0378">Hydrolase</keyword>
<evidence type="ECO:0000256" key="4">
    <source>
        <dbReference type="ARBA" id="ARBA00022801"/>
    </source>
</evidence>
<dbReference type="SUPFAM" id="SSF51735">
    <property type="entry name" value="NAD(P)-binding Rossmann-fold domains"/>
    <property type="match status" value="1"/>
</dbReference>
<keyword evidence="11" id="KW-1185">Reference proteome</keyword>
<evidence type="ECO:0000259" key="9">
    <source>
        <dbReference type="Pfam" id="PF02882"/>
    </source>
</evidence>
<evidence type="ECO:0000256" key="6">
    <source>
        <dbReference type="ARBA" id="ARBA00023002"/>
    </source>
</evidence>
<dbReference type="Proteomes" id="UP000698800">
    <property type="component" value="Unassembled WGS sequence"/>
</dbReference>
<evidence type="ECO:0000256" key="7">
    <source>
        <dbReference type="ARBA" id="ARBA00023268"/>
    </source>
</evidence>
<dbReference type="InterPro" id="IPR020867">
    <property type="entry name" value="THF_DH/CycHdrlase_CS"/>
</dbReference>
<keyword evidence="6" id="KW-0560">Oxidoreductase</keyword>
<dbReference type="Gene3D" id="3.40.50.720">
    <property type="entry name" value="NAD(P)-binding Rossmann-like Domain"/>
    <property type="match status" value="1"/>
</dbReference>
<dbReference type="InterPro" id="IPR046346">
    <property type="entry name" value="Aminoacid_DH-like_N_sf"/>
</dbReference>
<evidence type="ECO:0000256" key="1">
    <source>
        <dbReference type="ARBA" id="ARBA00004777"/>
    </source>
</evidence>